<dbReference type="PRINTS" id="PR00080">
    <property type="entry name" value="SDRFAMILY"/>
</dbReference>
<dbReference type="RefSeq" id="WP_218025702.1">
    <property type="nucleotide sequence ID" value="NZ_AP025739.1"/>
</dbReference>
<dbReference type="PROSITE" id="PS00061">
    <property type="entry name" value="ADH_SHORT"/>
    <property type="match status" value="1"/>
</dbReference>
<dbReference type="InterPro" id="IPR036291">
    <property type="entry name" value="NAD(P)-bd_dom_sf"/>
</dbReference>
<dbReference type="EMBL" id="AP025739">
    <property type="protein sequence ID" value="BDI28652.1"/>
    <property type="molecule type" value="Genomic_DNA"/>
</dbReference>
<comment type="similarity">
    <text evidence="1">Belongs to the short-chain dehydrogenases/reductases (SDR) family.</text>
</comment>
<proteinExistence type="inferred from homology"/>
<dbReference type="SUPFAM" id="SSF51735">
    <property type="entry name" value="NAD(P)-binding Rossmann-fold domains"/>
    <property type="match status" value="1"/>
</dbReference>
<dbReference type="InterPro" id="IPR050259">
    <property type="entry name" value="SDR"/>
</dbReference>
<dbReference type="Proteomes" id="UP000287394">
    <property type="component" value="Chromosome"/>
</dbReference>
<dbReference type="CDD" id="cd05233">
    <property type="entry name" value="SDR_c"/>
    <property type="match status" value="1"/>
</dbReference>
<evidence type="ECO:0000313" key="4">
    <source>
        <dbReference type="EMBL" id="BDI28652.1"/>
    </source>
</evidence>
<dbReference type="PRINTS" id="PR00081">
    <property type="entry name" value="GDHRDH"/>
</dbReference>
<dbReference type="Pfam" id="PF13561">
    <property type="entry name" value="adh_short_C2"/>
    <property type="match status" value="1"/>
</dbReference>
<dbReference type="AlphaFoldDB" id="A0A402D1I6"/>
<organism evidence="4 5">
    <name type="scientific">Capsulimonas corticalis</name>
    <dbReference type="NCBI Taxonomy" id="2219043"/>
    <lineage>
        <taxon>Bacteria</taxon>
        <taxon>Bacillati</taxon>
        <taxon>Armatimonadota</taxon>
        <taxon>Armatimonadia</taxon>
        <taxon>Capsulimonadales</taxon>
        <taxon>Capsulimonadaceae</taxon>
        <taxon>Capsulimonas</taxon>
    </lineage>
</organism>
<reference evidence="4 5" key="1">
    <citation type="journal article" date="2019" name="Int. J. Syst. Evol. Microbiol.">
        <title>Capsulimonas corticalis gen. nov., sp. nov., an aerobic capsulated bacterium, of a novel bacterial order, Capsulimonadales ord. nov., of the class Armatimonadia of the phylum Armatimonadetes.</title>
        <authorList>
            <person name="Li J."/>
            <person name="Kudo C."/>
            <person name="Tonouchi A."/>
        </authorList>
    </citation>
    <scope>NUCLEOTIDE SEQUENCE [LARGE SCALE GENOMIC DNA]</scope>
    <source>
        <strain evidence="4 5">AX-7</strain>
    </source>
</reference>
<dbReference type="Gene3D" id="3.40.50.720">
    <property type="entry name" value="NAD(P)-binding Rossmann-like Domain"/>
    <property type="match status" value="1"/>
</dbReference>
<dbReference type="GO" id="GO:0016491">
    <property type="term" value="F:oxidoreductase activity"/>
    <property type="evidence" value="ECO:0007669"/>
    <property type="project" value="UniProtKB-KW"/>
</dbReference>
<dbReference type="GO" id="GO:0032787">
    <property type="term" value="P:monocarboxylic acid metabolic process"/>
    <property type="evidence" value="ECO:0007669"/>
    <property type="project" value="UniProtKB-ARBA"/>
</dbReference>
<evidence type="ECO:0000256" key="2">
    <source>
        <dbReference type="ARBA" id="ARBA00023002"/>
    </source>
</evidence>
<keyword evidence="5" id="KW-1185">Reference proteome</keyword>
<dbReference type="SMART" id="SM00822">
    <property type="entry name" value="PKS_KR"/>
    <property type="match status" value="1"/>
</dbReference>
<dbReference type="InterPro" id="IPR020904">
    <property type="entry name" value="Sc_DH/Rdtase_CS"/>
</dbReference>
<dbReference type="NCBIfam" id="NF005559">
    <property type="entry name" value="PRK07231.1"/>
    <property type="match status" value="1"/>
</dbReference>
<protein>
    <submittedName>
        <fullName evidence="4">3-oxoacyl-(ACP) reductase</fullName>
    </submittedName>
</protein>
<dbReference type="KEGG" id="ccot:CCAX7_007030"/>
<feature type="domain" description="Ketoreductase" evidence="3">
    <location>
        <begin position="7"/>
        <end position="187"/>
    </location>
</feature>
<name>A0A402D1I6_9BACT</name>
<dbReference type="PANTHER" id="PTHR42879:SF2">
    <property type="entry name" value="3-OXOACYL-[ACYL-CARRIER-PROTEIN] REDUCTASE FABG"/>
    <property type="match status" value="1"/>
</dbReference>
<dbReference type="InterPro" id="IPR057326">
    <property type="entry name" value="KR_dom"/>
</dbReference>
<dbReference type="NCBIfam" id="NF009468">
    <property type="entry name" value="PRK12826.1-4"/>
    <property type="match status" value="1"/>
</dbReference>
<evidence type="ECO:0000313" key="5">
    <source>
        <dbReference type="Proteomes" id="UP000287394"/>
    </source>
</evidence>
<dbReference type="PANTHER" id="PTHR42879">
    <property type="entry name" value="3-OXOACYL-(ACYL-CARRIER-PROTEIN) REDUCTASE"/>
    <property type="match status" value="1"/>
</dbReference>
<evidence type="ECO:0000256" key="1">
    <source>
        <dbReference type="ARBA" id="ARBA00006484"/>
    </source>
</evidence>
<dbReference type="InterPro" id="IPR002347">
    <property type="entry name" value="SDR_fam"/>
</dbReference>
<evidence type="ECO:0000259" key="3">
    <source>
        <dbReference type="SMART" id="SM00822"/>
    </source>
</evidence>
<sequence length="255" mass="26706">MKGIHGRVAIVTGASAGIGYGIAHVFAREGAKVVAANRNVEAGERVAREIRDAGGEAIFVPADISVKADNEKVAAAALETYGAIDILVHNAGVFWEAMLEEITEEDWDRCHNLNLKGALFATQAVLPAMKQQGRGRILFTSSITGPKTGMPGFAHYGATKGGVNGFIRNAAVELAKFGITVNGVEPGNILTEGLAQLGEEYLSKMTRAIPMGKLGSPEDIAYAMAFFASDEAGWITGQTLCVDGGQTLPESGVAD</sequence>
<keyword evidence="2" id="KW-0560">Oxidoreductase</keyword>
<dbReference type="FunFam" id="3.40.50.720:FF:000084">
    <property type="entry name" value="Short-chain dehydrogenase reductase"/>
    <property type="match status" value="1"/>
</dbReference>
<gene>
    <name evidence="4" type="primary">fabG_1</name>
    <name evidence="4" type="ORF">CCAX7_007030</name>
</gene>
<accession>A0A402D1I6</accession>